<dbReference type="Proteomes" id="UP001597183">
    <property type="component" value="Unassembled WGS sequence"/>
</dbReference>
<gene>
    <name evidence="2" type="ORF">ACFQ5G_03670</name>
</gene>
<accession>A0ABW4A179</accession>
<feature type="region of interest" description="Disordered" evidence="1">
    <location>
        <begin position="145"/>
        <end position="164"/>
    </location>
</feature>
<reference evidence="3" key="1">
    <citation type="journal article" date="2019" name="Int. J. Syst. Evol. Microbiol.">
        <title>The Global Catalogue of Microorganisms (GCM) 10K type strain sequencing project: providing services to taxonomists for standard genome sequencing and annotation.</title>
        <authorList>
            <consortium name="The Broad Institute Genomics Platform"/>
            <consortium name="The Broad Institute Genome Sequencing Center for Infectious Disease"/>
            <person name="Wu L."/>
            <person name="Ma J."/>
        </authorList>
    </citation>
    <scope>NUCLEOTIDE SEQUENCE [LARGE SCALE GENOMIC DNA]</scope>
    <source>
        <strain evidence="3">CCM 7526</strain>
    </source>
</reference>
<proteinExistence type="predicted"/>
<organism evidence="2 3">
    <name type="scientific">Actinoplanes sichuanensis</name>
    <dbReference type="NCBI Taxonomy" id="512349"/>
    <lineage>
        <taxon>Bacteria</taxon>
        <taxon>Bacillati</taxon>
        <taxon>Actinomycetota</taxon>
        <taxon>Actinomycetes</taxon>
        <taxon>Micromonosporales</taxon>
        <taxon>Micromonosporaceae</taxon>
        <taxon>Actinoplanes</taxon>
    </lineage>
</organism>
<evidence type="ECO:0000313" key="3">
    <source>
        <dbReference type="Proteomes" id="UP001597183"/>
    </source>
</evidence>
<comment type="caution">
    <text evidence="2">The sequence shown here is derived from an EMBL/GenBank/DDBJ whole genome shotgun (WGS) entry which is preliminary data.</text>
</comment>
<dbReference type="EMBL" id="JBHTMK010000005">
    <property type="protein sequence ID" value="MFD1364441.1"/>
    <property type="molecule type" value="Genomic_DNA"/>
</dbReference>
<evidence type="ECO:0000313" key="2">
    <source>
        <dbReference type="EMBL" id="MFD1364441.1"/>
    </source>
</evidence>
<evidence type="ECO:0008006" key="4">
    <source>
        <dbReference type="Google" id="ProtNLM"/>
    </source>
</evidence>
<name>A0ABW4A179_9ACTN</name>
<dbReference type="RefSeq" id="WP_378078228.1">
    <property type="nucleotide sequence ID" value="NZ_JBHTMK010000005.1"/>
</dbReference>
<sequence length="164" mass="16992">MTITRPHVSRVTGRTPGSGPVVAVLTDGPTDMAVAAHAADLAARSGTLLIAAAAVHGTGFSLNALLRHARNQRLHADSIAIVGRVTPILHTAGVAWMRSTLLLPAGTDALRALPITALRQLINRHGAVAVVTALPLRDPSGLLYPAERHPGAPANTATDRHATF</sequence>
<evidence type="ECO:0000256" key="1">
    <source>
        <dbReference type="SAM" id="MobiDB-lite"/>
    </source>
</evidence>
<keyword evidence="3" id="KW-1185">Reference proteome</keyword>
<protein>
    <recommendedName>
        <fullName evidence="4">STAS domain-containing protein</fullName>
    </recommendedName>
</protein>